<evidence type="ECO:0000313" key="3">
    <source>
        <dbReference type="Proteomes" id="UP000751190"/>
    </source>
</evidence>
<name>A0A8J5XK51_DIALT</name>
<reference evidence="2" key="1">
    <citation type="submission" date="2021-05" db="EMBL/GenBank/DDBJ databases">
        <title>The genome of the haptophyte Pavlova lutheri (Diacronema luteri, Pavlovales) - a model for lipid biosynthesis in eukaryotic algae.</title>
        <authorList>
            <person name="Hulatt C.J."/>
            <person name="Posewitz M.C."/>
        </authorList>
    </citation>
    <scope>NUCLEOTIDE SEQUENCE</scope>
    <source>
        <strain evidence="2">NIVA-4/92</strain>
    </source>
</reference>
<feature type="transmembrane region" description="Helical" evidence="1">
    <location>
        <begin position="22"/>
        <end position="49"/>
    </location>
</feature>
<accession>A0A8J5XK51</accession>
<feature type="transmembrane region" description="Helical" evidence="1">
    <location>
        <begin position="218"/>
        <end position="238"/>
    </location>
</feature>
<keyword evidence="1" id="KW-0472">Membrane</keyword>
<feature type="transmembrane region" description="Helical" evidence="1">
    <location>
        <begin position="369"/>
        <end position="389"/>
    </location>
</feature>
<dbReference type="EMBL" id="JAGTXO010000035">
    <property type="protein sequence ID" value="KAG8460150.1"/>
    <property type="molecule type" value="Genomic_DNA"/>
</dbReference>
<evidence type="ECO:0000256" key="1">
    <source>
        <dbReference type="SAM" id="Phobius"/>
    </source>
</evidence>
<dbReference type="Proteomes" id="UP000751190">
    <property type="component" value="Unassembled WGS sequence"/>
</dbReference>
<keyword evidence="1" id="KW-1133">Transmembrane helix</keyword>
<keyword evidence="1" id="KW-0812">Transmembrane</keyword>
<comment type="caution">
    <text evidence="2">The sequence shown here is derived from an EMBL/GenBank/DDBJ whole genome shotgun (WGS) entry which is preliminary data.</text>
</comment>
<dbReference type="AlphaFoldDB" id="A0A8J5XK51"/>
<protein>
    <submittedName>
        <fullName evidence="2">Uncharacterized protein</fullName>
    </submittedName>
</protein>
<gene>
    <name evidence="2" type="ORF">KFE25_014295</name>
</gene>
<proteinExistence type="predicted"/>
<feature type="transmembrane region" description="Helical" evidence="1">
    <location>
        <begin position="258"/>
        <end position="284"/>
    </location>
</feature>
<evidence type="ECO:0000313" key="2">
    <source>
        <dbReference type="EMBL" id="KAG8460150.1"/>
    </source>
</evidence>
<sequence>MGPQPQLEPFTRKDHLRAVLELTLVAFPFPSVFVVVVVALTSGLFGVAATDESGLVGFFLGENSTTLGGRRVARLKIVAVAKRARGARLASRMGEYMMGGGHPTFRPEDFDEVLIEDTDLWNSPSWLWSDHLDVRWFSYSEQLRRFGLLGFLKMHFTFAHSVPGHFMKVLCRSPDEVAASDAAQYNRGLADLALAGVMPAAYWAGHMALFCGQSVDPANVGFAFAATYALLVARWAAAHVLAPMEGVAFRAYDSWVNPFGAFGCCLYALVLGVPFLGWAGGFYIRGPGVNYARPEVAQRLGMMHLGPNLVSLAGFAAHTALRVAAPDVLRDWRFLEVLGLASFFFTITDVASPLLSFPSGGAAMRRWHPLAWFCPFAAWVALLVITLQLSDLPFAQHTTYCRASAS</sequence>
<feature type="transmembrane region" description="Helical" evidence="1">
    <location>
        <begin position="192"/>
        <end position="211"/>
    </location>
</feature>
<keyword evidence="3" id="KW-1185">Reference proteome</keyword>
<feature type="transmembrane region" description="Helical" evidence="1">
    <location>
        <begin position="337"/>
        <end position="357"/>
    </location>
</feature>
<organism evidence="2 3">
    <name type="scientific">Diacronema lutheri</name>
    <name type="common">Unicellular marine alga</name>
    <name type="synonym">Monochrysis lutheri</name>
    <dbReference type="NCBI Taxonomy" id="2081491"/>
    <lineage>
        <taxon>Eukaryota</taxon>
        <taxon>Haptista</taxon>
        <taxon>Haptophyta</taxon>
        <taxon>Pavlovophyceae</taxon>
        <taxon>Pavlovales</taxon>
        <taxon>Pavlovaceae</taxon>
        <taxon>Diacronema</taxon>
    </lineage>
</organism>